<organism evidence="1 2">
    <name type="scientific">Aspergillus violaceofuscus (strain CBS 115571)</name>
    <dbReference type="NCBI Taxonomy" id="1450538"/>
    <lineage>
        <taxon>Eukaryota</taxon>
        <taxon>Fungi</taxon>
        <taxon>Dikarya</taxon>
        <taxon>Ascomycota</taxon>
        <taxon>Pezizomycotina</taxon>
        <taxon>Eurotiomycetes</taxon>
        <taxon>Eurotiomycetidae</taxon>
        <taxon>Eurotiales</taxon>
        <taxon>Aspergillaceae</taxon>
        <taxon>Aspergillus</taxon>
    </lineage>
</organism>
<dbReference type="AlphaFoldDB" id="A0A2V5H6P5"/>
<dbReference type="Proteomes" id="UP000249829">
    <property type="component" value="Unassembled WGS sequence"/>
</dbReference>
<gene>
    <name evidence="1" type="ORF">BO99DRAFT_442793</name>
</gene>
<sequence length="130" mass="14473">MSDPTPSCTVTTCPKPGTLRCTDAHYLEPCPLRDYALSRVRAGGGDLPLNPLAERCLGWPVNGDVAVVRSSTIEVNHYEDAFSANDFMRTLAYHRADRPVNGMSDRQRRERERYAGKFGLDESFLPPGFP</sequence>
<evidence type="ECO:0000313" key="2">
    <source>
        <dbReference type="Proteomes" id="UP000249829"/>
    </source>
</evidence>
<reference evidence="1 2" key="1">
    <citation type="submission" date="2018-02" db="EMBL/GenBank/DDBJ databases">
        <title>The genomes of Aspergillus section Nigri reveals drivers in fungal speciation.</title>
        <authorList>
            <consortium name="DOE Joint Genome Institute"/>
            <person name="Vesth T.C."/>
            <person name="Nybo J."/>
            <person name="Theobald S."/>
            <person name="Brandl J."/>
            <person name="Frisvad J.C."/>
            <person name="Nielsen K.F."/>
            <person name="Lyhne E.K."/>
            <person name="Kogle M.E."/>
            <person name="Kuo A."/>
            <person name="Riley R."/>
            <person name="Clum A."/>
            <person name="Nolan M."/>
            <person name="Lipzen A."/>
            <person name="Salamov A."/>
            <person name="Henrissat B."/>
            <person name="Wiebenga A."/>
            <person name="De vries R.P."/>
            <person name="Grigoriev I.V."/>
            <person name="Mortensen U.H."/>
            <person name="Andersen M.R."/>
            <person name="Baker S.E."/>
        </authorList>
    </citation>
    <scope>NUCLEOTIDE SEQUENCE [LARGE SCALE GENOMIC DNA]</scope>
    <source>
        <strain evidence="1 2">CBS 115571</strain>
    </source>
</reference>
<keyword evidence="2" id="KW-1185">Reference proteome</keyword>
<evidence type="ECO:0000313" key="1">
    <source>
        <dbReference type="EMBL" id="PYI19905.1"/>
    </source>
</evidence>
<name>A0A2V5H6P5_ASPV1</name>
<accession>A0A2V5H6P5</accession>
<dbReference type="EMBL" id="KZ825130">
    <property type="protein sequence ID" value="PYI19905.1"/>
    <property type="molecule type" value="Genomic_DNA"/>
</dbReference>
<proteinExistence type="predicted"/>
<protein>
    <submittedName>
        <fullName evidence="1">Uncharacterized protein</fullName>
    </submittedName>
</protein>